<feature type="region of interest" description="Disordered" evidence="5">
    <location>
        <begin position="193"/>
        <end position="234"/>
    </location>
</feature>
<keyword evidence="6" id="KW-1133">Transmembrane helix</keyword>
<comment type="caution">
    <text evidence="8">The sequence shown here is derived from an EMBL/GenBank/DDBJ whole genome shotgun (WGS) entry which is preliminary data.</text>
</comment>
<evidence type="ECO:0000256" key="2">
    <source>
        <dbReference type="ARBA" id="ARBA00022771"/>
    </source>
</evidence>
<feature type="compositionally biased region" description="Low complexity" evidence="5">
    <location>
        <begin position="193"/>
        <end position="220"/>
    </location>
</feature>
<dbReference type="Gene3D" id="3.30.40.10">
    <property type="entry name" value="Zinc/RING finger domain, C3HC4 (zinc finger)"/>
    <property type="match status" value="1"/>
</dbReference>
<dbReference type="Pfam" id="PF13923">
    <property type="entry name" value="zf-C3HC4_2"/>
    <property type="match status" value="1"/>
</dbReference>
<keyword evidence="6" id="KW-0812">Transmembrane</keyword>
<dbReference type="PROSITE" id="PS50089">
    <property type="entry name" value="ZF_RING_2"/>
    <property type="match status" value="1"/>
</dbReference>
<sequence>MISEEDLKCPICSNLMNHAIVTNCGHSFCANCILEHSEKSKKCPMCRSKVFDLHASYLLRNLISKKDTANSSALGMEEKQELDEDIKNFNENNLRPTNLPSLMIYDFGILKRLMFKFNNIFALLGWSIIAILIIYLLWTDDLIPLSFGLIGFADDIALILLAFTGLHFVVKYFEQKIKEKYVIEKKTKTNQNTNENIASKNENTATKNENTTSKNENTATKNEDTATKNVQEQK</sequence>
<evidence type="ECO:0000256" key="5">
    <source>
        <dbReference type="SAM" id="MobiDB-lite"/>
    </source>
</evidence>
<organism evidence="8 9">
    <name type="scientific">Anaeramoeba flamelloides</name>
    <dbReference type="NCBI Taxonomy" id="1746091"/>
    <lineage>
        <taxon>Eukaryota</taxon>
        <taxon>Metamonada</taxon>
        <taxon>Anaeramoebidae</taxon>
        <taxon>Anaeramoeba</taxon>
    </lineage>
</organism>
<protein>
    <submittedName>
        <fullName evidence="8">E3 ubiquitin-protein ligase</fullName>
    </submittedName>
</protein>
<accession>A0AAV8AGU4</accession>
<keyword evidence="6" id="KW-0472">Membrane</keyword>
<dbReference type="AlphaFoldDB" id="A0AAV8AGU4"/>
<keyword evidence="2 4" id="KW-0863">Zinc-finger</keyword>
<dbReference type="InterPro" id="IPR038896">
    <property type="entry name" value="RNF170"/>
</dbReference>
<evidence type="ECO:0000256" key="3">
    <source>
        <dbReference type="ARBA" id="ARBA00022833"/>
    </source>
</evidence>
<feature type="transmembrane region" description="Helical" evidence="6">
    <location>
        <begin position="144"/>
        <end position="170"/>
    </location>
</feature>
<evidence type="ECO:0000256" key="1">
    <source>
        <dbReference type="ARBA" id="ARBA00022723"/>
    </source>
</evidence>
<dbReference type="GO" id="GO:0008270">
    <property type="term" value="F:zinc ion binding"/>
    <property type="evidence" value="ECO:0007669"/>
    <property type="project" value="UniProtKB-KW"/>
</dbReference>
<evidence type="ECO:0000313" key="8">
    <source>
        <dbReference type="EMBL" id="KAJ3451937.1"/>
    </source>
</evidence>
<feature type="compositionally biased region" description="Basic and acidic residues" evidence="5">
    <location>
        <begin position="221"/>
        <end position="234"/>
    </location>
</feature>
<evidence type="ECO:0000256" key="6">
    <source>
        <dbReference type="SAM" id="Phobius"/>
    </source>
</evidence>
<evidence type="ECO:0000259" key="7">
    <source>
        <dbReference type="PROSITE" id="PS50089"/>
    </source>
</evidence>
<gene>
    <name evidence="8" type="ORF">M0812_03696</name>
</gene>
<dbReference type="PANTHER" id="PTHR22894">
    <property type="entry name" value="RING-TYPE DOMAIN-CONTAINING PROTEIN"/>
    <property type="match status" value="1"/>
</dbReference>
<evidence type="ECO:0000256" key="4">
    <source>
        <dbReference type="PROSITE-ProRule" id="PRU00175"/>
    </source>
</evidence>
<feature type="transmembrane region" description="Helical" evidence="6">
    <location>
        <begin position="120"/>
        <end position="138"/>
    </location>
</feature>
<dbReference type="InterPro" id="IPR017907">
    <property type="entry name" value="Znf_RING_CS"/>
</dbReference>
<feature type="domain" description="RING-type" evidence="7">
    <location>
        <begin position="9"/>
        <end position="47"/>
    </location>
</feature>
<dbReference type="InterPro" id="IPR001841">
    <property type="entry name" value="Znf_RING"/>
</dbReference>
<dbReference type="Proteomes" id="UP001146793">
    <property type="component" value="Unassembled WGS sequence"/>
</dbReference>
<keyword evidence="3" id="KW-0862">Zinc</keyword>
<dbReference type="SUPFAM" id="SSF57850">
    <property type="entry name" value="RING/U-box"/>
    <property type="match status" value="1"/>
</dbReference>
<evidence type="ECO:0000313" key="9">
    <source>
        <dbReference type="Proteomes" id="UP001146793"/>
    </source>
</evidence>
<keyword evidence="1" id="KW-0479">Metal-binding</keyword>
<dbReference type="EMBL" id="JANTQA010000008">
    <property type="protein sequence ID" value="KAJ3451937.1"/>
    <property type="molecule type" value="Genomic_DNA"/>
</dbReference>
<reference evidence="8" key="1">
    <citation type="submission" date="2022-08" db="EMBL/GenBank/DDBJ databases">
        <title>Novel sulphate-reducing endosymbionts in the free-living metamonad Anaeramoeba.</title>
        <authorList>
            <person name="Jerlstrom-Hultqvist J."/>
            <person name="Cepicka I."/>
            <person name="Gallot-Lavallee L."/>
            <person name="Salas-Leiva D."/>
            <person name="Curtis B.A."/>
            <person name="Zahonova K."/>
            <person name="Pipaliya S."/>
            <person name="Dacks J."/>
            <person name="Roger A.J."/>
        </authorList>
    </citation>
    <scope>NUCLEOTIDE SEQUENCE</scope>
    <source>
        <strain evidence="8">Busselton2</strain>
    </source>
</reference>
<dbReference type="InterPro" id="IPR013083">
    <property type="entry name" value="Znf_RING/FYVE/PHD"/>
</dbReference>
<dbReference type="SMART" id="SM00184">
    <property type="entry name" value="RING"/>
    <property type="match status" value="1"/>
</dbReference>
<name>A0AAV8AGU4_9EUKA</name>
<dbReference type="PROSITE" id="PS00518">
    <property type="entry name" value="ZF_RING_1"/>
    <property type="match status" value="1"/>
</dbReference>
<proteinExistence type="predicted"/>
<dbReference type="PANTHER" id="PTHR22894:SF5">
    <property type="entry name" value="RING-TYPE DOMAIN-CONTAINING PROTEIN"/>
    <property type="match status" value="1"/>
</dbReference>
<dbReference type="GO" id="GO:0061630">
    <property type="term" value="F:ubiquitin protein ligase activity"/>
    <property type="evidence" value="ECO:0007669"/>
    <property type="project" value="InterPro"/>
</dbReference>